<keyword evidence="2" id="KW-1185">Reference proteome</keyword>
<dbReference type="PANTHER" id="PTHR21485:SF6">
    <property type="entry name" value="N-ACYLNEURAMINATE CYTIDYLYLTRANSFERASE-RELATED"/>
    <property type="match status" value="1"/>
</dbReference>
<proteinExistence type="predicted"/>
<sequence>MNVAIIPARGGSKRIPRKNIKLFCGEPMISYPIKTALQSGCIDRVIVSTEDEEIASIARSYGAETPFVRPKELADDYTGTTTIIRHALNWLSEQQQAVEFACCLYATTPLLLPHDLQAGLKQLKANDELDFIFSAARFSFPIQRALLQDVDGGVRPFDVESIKMRSQDLAETFHDAGQFYWGKTSSWLQPDRTIFGPRSRMFVLPDHRVQDIDTPNDWHRAEVLYQLLQQEQHNADTVSG</sequence>
<dbReference type="InterPro" id="IPR050793">
    <property type="entry name" value="CMP-NeuNAc_synthase"/>
</dbReference>
<dbReference type="SUPFAM" id="SSF53448">
    <property type="entry name" value="Nucleotide-diphospho-sugar transferases"/>
    <property type="match status" value="1"/>
</dbReference>
<evidence type="ECO:0000313" key="1">
    <source>
        <dbReference type="EMBL" id="MDP4535901.1"/>
    </source>
</evidence>
<dbReference type="Pfam" id="PF02348">
    <property type="entry name" value="CTP_transf_3"/>
    <property type="match status" value="1"/>
</dbReference>
<evidence type="ECO:0000313" key="2">
    <source>
        <dbReference type="Proteomes" id="UP001231616"/>
    </source>
</evidence>
<accession>A0ABT9GXX9</accession>
<dbReference type="CDD" id="cd02513">
    <property type="entry name" value="CMP-NeuAc_Synthase"/>
    <property type="match status" value="1"/>
</dbReference>
<protein>
    <submittedName>
        <fullName evidence="1">Pseudaminic acid cytidylyltransferase</fullName>
        <ecNumber evidence="1">2.7.7.81</ecNumber>
    </submittedName>
</protein>
<gene>
    <name evidence="1" type="primary">pseF</name>
    <name evidence="1" type="ORF">Q3O60_06860</name>
</gene>
<dbReference type="InterPro" id="IPR003329">
    <property type="entry name" value="Cytidylyl_trans"/>
</dbReference>
<dbReference type="GO" id="GO:0016779">
    <property type="term" value="F:nucleotidyltransferase activity"/>
    <property type="evidence" value="ECO:0007669"/>
    <property type="project" value="UniProtKB-KW"/>
</dbReference>
<name>A0ABT9GXX9_9GAMM</name>
<dbReference type="Gene3D" id="3.90.550.10">
    <property type="entry name" value="Spore Coat Polysaccharide Biosynthesis Protein SpsA, Chain A"/>
    <property type="match status" value="1"/>
</dbReference>
<comment type="caution">
    <text evidence="1">The sequence shown here is derived from an EMBL/GenBank/DDBJ whole genome shotgun (WGS) entry which is preliminary data.</text>
</comment>
<dbReference type="EMBL" id="JAUZVZ010000007">
    <property type="protein sequence ID" value="MDP4535901.1"/>
    <property type="molecule type" value="Genomic_DNA"/>
</dbReference>
<organism evidence="1 2">
    <name type="scientific">Alkalimonas collagenimarina</name>
    <dbReference type="NCBI Taxonomy" id="400390"/>
    <lineage>
        <taxon>Bacteria</taxon>
        <taxon>Pseudomonadati</taxon>
        <taxon>Pseudomonadota</taxon>
        <taxon>Gammaproteobacteria</taxon>
        <taxon>Alkalimonas</taxon>
    </lineage>
</organism>
<dbReference type="EC" id="2.7.7.81" evidence="1"/>
<dbReference type="Proteomes" id="UP001231616">
    <property type="component" value="Unassembled WGS sequence"/>
</dbReference>
<keyword evidence="1" id="KW-0548">Nucleotidyltransferase</keyword>
<dbReference type="PANTHER" id="PTHR21485">
    <property type="entry name" value="HAD SUPERFAMILY MEMBERS CMAS AND KDSC"/>
    <property type="match status" value="1"/>
</dbReference>
<keyword evidence="1" id="KW-0808">Transferase</keyword>
<dbReference type="InterPro" id="IPR020039">
    <property type="entry name" value="PseF"/>
</dbReference>
<dbReference type="NCBIfam" id="TIGR03584">
    <property type="entry name" value="PseF"/>
    <property type="match status" value="1"/>
</dbReference>
<dbReference type="RefSeq" id="WP_305893163.1">
    <property type="nucleotide sequence ID" value="NZ_JAUZVZ010000007.1"/>
</dbReference>
<dbReference type="InterPro" id="IPR029044">
    <property type="entry name" value="Nucleotide-diphossugar_trans"/>
</dbReference>
<reference evidence="1 2" key="1">
    <citation type="submission" date="2023-08" db="EMBL/GenBank/DDBJ databases">
        <authorList>
            <person name="Joshi A."/>
            <person name="Thite S."/>
        </authorList>
    </citation>
    <scope>NUCLEOTIDE SEQUENCE [LARGE SCALE GENOMIC DNA]</scope>
    <source>
        <strain evidence="1 2">AC40</strain>
    </source>
</reference>